<sequence length="132" mass="14038">MPVSRASFKGVCGEFARPQAFGVCLWSGPDAFSMPTSSKETVGWLGQTANANCHKEVFFQRTGFSNAPISAKVIGGCNFGTFQQSFGCSQIFFSPKAFSAMNPSPEGLANGFLKDFFTGGFAFKRAPANAPP</sequence>
<reference evidence="1" key="1">
    <citation type="submission" date="2015-07" db="EMBL/GenBank/DDBJ databases">
        <title>Elucidating the P. pachyrhizi secretome and potential effectors.</title>
        <authorList>
            <person name="de Carvalho M.C.C.G."/>
            <person name="Nascimento L.C."/>
            <person name="Darben L.M."/>
            <person name="Polizel-Podanosqui A.M."/>
            <person name="Lopes-Caitar V.S."/>
            <person name="Rocha C.S."/>
            <person name="Qi M."/>
            <person name="Carazolle M."/>
            <person name="Kuwahara M.K."/>
            <person name="Pereira G.A.G."/>
            <person name="Abdelnoor R.V."/>
            <person name="Whitham S.A."/>
            <person name="Marcelino-Guimaraes F.C."/>
        </authorList>
    </citation>
    <scope>NUCLEOTIDE SEQUENCE</scope>
</reference>
<name>A0A0S1MJ98_PHAPC</name>
<accession>A0A0S1MJ98</accession>
<organism evidence="1">
    <name type="scientific">Phakopsora pachyrhizi</name>
    <name type="common">Asian soybean rust disease fungus</name>
    <dbReference type="NCBI Taxonomy" id="170000"/>
    <lineage>
        <taxon>Eukaryota</taxon>
        <taxon>Fungi</taxon>
        <taxon>Dikarya</taxon>
        <taxon>Basidiomycota</taxon>
        <taxon>Pucciniomycotina</taxon>
        <taxon>Pucciniomycetes</taxon>
        <taxon>Pucciniales</taxon>
        <taxon>Phakopsoraceae</taxon>
        <taxon>Phakopsora</taxon>
    </lineage>
</organism>
<evidence type="ECO:0000313" key="1">
    <source>
        <dbReference type="EMBL" id="ALL40950.1"/>
    </source>
</evidence>
<protein>
    <submittedName>
        <fullName evidence="1">Uncharacterized protein</fullName>
    </submittedName>
</protein>
<dbReference type="AlphaFoldDB" id="A0A0S1MJ98"/>
<dbReference type="EMBL" id="KT246859">
    <property type="protein sequence ID" value="ALL40950.1"/>
    <property type="molecule type" value="mRNA"/>
</dbReference>
<proteinExistence type="evidence at transcript level"/>